<evidence type="ECO:0000313" key="2">
    <source>
        <dbReference type="EMBL" id="RNL86041.1"/>
    </source>
</evidence>
<feature type="transmembrane region" description="Helical" evidence="1">
    <location>
        <begin position="245"/>
        <end position="265"/>
    </location>
</feature>
<feature type="transmembrane region" description="Helical" evidence="1">
    <location>
        <begin position="190"/>
        <end position="209"/>
    </location>
</feature>
<feature type="transmembrane region" description="Helical" evidence="1">
    <location>
        <begin position="28"/>
        <end position="54"/>
    </location>
</feature>
<accession>A0A3N0EDZ9</accession>
<proteinExistence type="predicted"/>
<dbReference type="RefSeq" id="WP_123200235.1">
    <property type="nucleotide sequence ID" value="NZ_RJMB01000004.1"/>
</dbReference>
<dbReference type="AlphaFoldDB" id="A0A3N0EDZ9"/>
<protein>
    <submittedName>
        <fullName evidence="2">ABC transporter permease</fullName>
    </submittedName>
</protein>
<keyword evidence="3" id="KW-1185">Reference proteome</keyword>
<feature type="transmembrane region" description="Helical" evidence="1">
    <location>
        <begin position="162"/>
        <end position="183"/>
    </location>
</feature>
<evidence type="ECO:0000256" key="1">
    <source>
        <dbReference type="SAM" id="Phobius"/>
    </source>
</evidence>
<reference evidence="2 3" key="1">
    <citation type="submission" date="2018-11" db="EMBL/GenBank/DDBJ databases">
        <title>The genome draft of YIM 96095.</title>
        <authorList>
            <person name="Tang S.-K."/>
            <person name="Chunyu W.-X."/>
            <person name="Feng Y.-Z."/>
        </authorList>
    </citation>
    <scope>NUCLEOTIDE SEQUENCE [LARGE SCALE GENOMIC DNA]</scope>
    <source>
        <strain evidence="2 3">YIM 96095</strain>
    </source>
</reference>
<gene>
    <name evidence="2" type="ORF">EFW17_05750</name>
</gene>
<evidence type="ECO:0000313" key="3">
    <source>
        <dbReference type="Proteomes" id="UP000269198"/>
    </source>
</evidence>
<dbReference type="Pfam" id="PF12730">
    <property type="entry name" value="ABC2_membrane_4"/>
    <property type="match status" value="1"/>
</dbReference>
<dbReference type="OrthoDB" id="5188656at2"/>
<sequence>MTPVPEQAHRPVRDTLVSEWLKTGSTRAIWFVAGGAVLIVLAVTALTVSVVAVWEGLPQERRSDVFLTPPAQIALLPLQLCVGVLGVLAFTSEYGTGMIRSTFAAVPRRGTVLAAKTLVTGSVALVIGYVGILVTFGVSWWIAGDRSLGFNTGPPADQLPMLLASGLSVVVVALVSVGLGAVLRSTTAAVVLLVLLLYVLPMSTGYLPAPWDDRVASVMLANLHYQVGMDDFAMVYFDGLLSPPAALALMATYVAVTLGAAAVVVGRRDT</sequence>
<keyword evidence="1" id="KW-0812">Transmembrane</keyword>
<keyword evidence="1" id="KW-1133">Transmembrane helix</keyword>
<dbReference type="Proteomes" id="UP000269198">
    <property type="component" value="Unassembled WGS sequence"/>
</dbReference>
<name>A0A3N0EDZ9_9ACTN</name>
<feature type="transmembrane region" description="Helical" evidence="1">
    <location>
        <begin position="117"/>
        <end position="142"/>
    </location>
</feature>
<dbReference type="EMBL" id="RJMB01000004">
    <property type="protein sequence ID" value="RNL86041.1"/>
    <property type="molecule type" value="Genomic_DNA"/>
</dbReference>
<comment type="caution">
    <text evidence="2">The sequence shown here is derived from an EMBL/GenBank/DDBJ whole genome shotgun (WGS) entry which is preliminary data.</text>
</comment>
<organism evidence="2 3">
    <name type="scientific">Halostreptopolyspora alba</name>
    <dbReference type="NCBI Taxonomy" id="2487137"/>
    <lineage>
        <taxon>Bacteria</taxon>
        <taxon>Bacillati</taxon>
        <taxon>Actinomycetota</taxon>
        <taxon>Actinomycetes</taxon>
        <taxon>Streptosporangiales</taxon>
        <taxon>Nocardiopsidaceae</taxon>
        <taxon>Halostreptopolyspora</taxon>
    </lineage>
</organism>
<keyword evidence="1" id="KW-0472">Membrane</keyword>
<feature type="transmembrane region" description="Helical" evidence="1">
    <location>
        <begin position="74"/>
        <end position="96"/>
    </location>
</feature>